<evidence type="ECO:0000256" key="1">
    <source>
        <dbReference type="SAM" id="Phobius"/>
    </source>
</evidence>
<evidence type="ECO:0000313" key="2">
    <source>
        <dbReference type="EMBL" id="KAF5176460.1"/>
    </source>
</evidence>
<protein>
    <recommendedName>
        <fullName evidence="4">Transmembrane protein</fullName>
    </recommendedName>
</protein>
<dbReference type="AlphaFoldDB" id="A0A7J6UW93"/>
<reference evidence="2 3" key="1">
    <citation type="submission" date="2020-06" db="EMBL/GenBank/DDBJ databases">
        <title>Transcriptomic and genomic resources for Thalictrum thalictroides and T. hernandezii: Facilitating candidate gene discovery in an emerging model plant lineage.</title>
        <authorList>
            <person name="Arias T."/>
            <person name="Riano-Pachon D.M."/>
            <person name="Di Stilio V.S."/>
        </authorList>
    </citation>
    <scope>NUCLEOTIDE SEQUENCE [LARGE SCALE GENOMIC DNA]</scope>
    <source>
        <strain evidence="3">cv. WT478/WT964</strain>
        <tissue evidence="2">Leaves</tissue>
    </source>
</reference>
<keyword evidence="3" id="KW-1185">Reference proteome</keyword>
<accession>A0A7J6UW93</accession>
<gene>
    <name evidence="2" type="ORF">FRX31_033954</name>
</gene>
<dbReference type="EMBL" id="JABWDY010042711">
    <property type="protein sequence ID" value="KAF5176460.1"/>
    <property type="molecule type" value="Genomic_DNA"/>
</dbReference>
<name>A0A7J6UW93_THATH</name>
<organism evidence="2 3">
    <name type="scientific">Thalictrum thalictroides</name>
    <name type="common">Rue-anemone</name>
    <name type="synonym">Anemone thalictroides</name>
    <dbReference type="NCBI Taxonomy" id="46969"/>
    <lineage>
        <taxon>Eukaryota</taxon>
        <taxon>Viridiplantae</taxon>
        <taxon>Streptophyta</taxon>
        <taxon>Embryophyta</taxon>
        <taxon>Tracheophyta</taxon>
        <taxon>Spermatophyta</taxon>
        <taxon>Magnoliopsida</taxon>
        <taxon>Ranunculales</taxon>
        <taxon>Ranunculaceae</taxon>
        <taxon>Thalictroideae</taxon>
        <taxon>Thalictrum</taxon>
    </lineage>
</organism>
<evidence type="ECO:0000313" key="3">
    <source>
        <dbReference type="Proteomes" id="UP000554482"/>
    </source>
</evidence>
<evidence type="ECO:0008006" key="4">
    <source>
        <dbReference type="Google" id="ProtNLM"/>
    </source>
</evidence>
<dbReference type="Proteomes" id="UP000554482">
    <property type="component" value="Unassembled WGS sequence"/>
</dbReference>
<sequence>MEISSPPPLPSSSFKHPISTEAKEHKALVKKKNFSLDLNLKRFNIEITLFPPTLSHRLYNPPRSQFSLLDLNFLFSILFSPICFFNLWISGLGIGVSVLANRF</sequence>
<keyword evidence="1" id="KW-0472">Membrane</keyword>
<proteinExistence type="predicted"/>
<keyword evidence="1" id="KW-0812">Transmembrane</keyword>
<feature type="transmembrane region" description="Helical" evidence="1">
    <location>
        <begin position="73"/>
        <end position="100"/>
    </location>
</feature>
<comment type="caution">
    <text evidence="2">The sequence shown here is derived from an EMBL/GenBank/DDBJ whole genome shotgun (WGS) entry which is preliminary data.</text>
</comment>
<keyword evidence="1" id="KW-1133">Transmembrane helix</keyword>